<sequence>MDGSLSHMGLYCNESLKSATYTNTVELVQVALRPRAPGRRLLHVIGRRHGPCLWLVRKSGRRNLTSALEQQHKELHRALATCTPTPATAVIHFRVSALLFTLHSNTSIAIPSPAHEHPTTTPSSQPCRTVGGVNAAVEVAAEPSFEADQLRAAASAAIEARATTSGRHQRSAAGNHRGAGAQRAEEETLAAASTARAAMAPQDLHPRTLLMLGLPALGIALA</sequence>
<gene>
    <name evidence="2" type="ORF">BDV96DRAFT_92455</name>
</gene>
<evidence type="ECO:0000256" key="1">
    <source>
        <dbReference type="SAM" id="MobiDB-lite"/>
    </source>
</evidence>
<keyword evidence="3" id="KW-1185">Reference proteome</keyword>
<protein>
    <submittedName>
        <fullName evidence="2">Uncharacterized protein</fullName>
    </submittedName>
</protein>
<reference evidence="2" key="1">
    <citation type="journal article" date="2020" name="Stud. Mycol.">
        <title>101 Dothideomycetes genomes: a test case for predicting lifestyles and emergence of pathogens.</title>
        <authorList>
            <person name="Haridas S."/>
            <person name="Albert R."/>
            <person name="Binder M."/>
            <person name="Bloem J."/>
            <person name="Labutti K."/>
            <person name="Salamov A."/>
            <person name="Andreopoulos B."/>
            <person name="Baker S."/>
            <person name="Barry K."/>
            <person name="Bills G."/>
            <person name="Bluhm B."/>
            <person name="Cannon C."/>
            <person name="Castanera R."/>
            <person name="Culley D."/>
            <person name="Daum C."/>
            <person name="Ezra D."/>
            <person name="Gonzalez J."/>
            <person name="Henrissat B."/>
            <person name="Kuo A."/>
            <person name="Liang C."/>
            <person name="Lipzen A."/>
            <person name="Lutzoni F."/>
            <person name="Magnuson J."/>
            <person name="Mondo S."/>
            <person name="Nolan M."/>
            <person name="Ohm R."/>
            <person name="Pangilinan J."/>
            <person name="Park H.-J."/>
            <person name="Ramirez L."/>
            <person name="Alfaro M."/>
            <person name="Sun H."/>
            <person name="Tritt A."/>
            <person name="Yoshinaga Y."/>
            <person name="Zwiers L.-H."/>
            <person name="Turgeon B."/>
            <person name="Goodwin S."/>
            <person name="Spatafora J."/>
            <person name="Crous P."/>
            <person name="Grigoriev I."/>
        </authorList>
    </citation>
    <scope>NUCLEOTIDE SEQUENCE</scope>
    <source>
        <strain evidence="2">CBS 627.86</strain>
    </source>
</reference>
<feature type="region of interest" description="Disordered" evidence="1">
    <location>
        <begin position="161"/>
        <end position="194"/>
    </location>
</feature>
<dbReference type="Proteomes" id="UP000799770">
    <property type="component" value="Unassembled WGS sequence"/>
</dbReference>
<proteinExistence type="predicted"/>
<accession>A0A6A5Z7B9</accession>
<dbReference type="AlphaFoldDB" id="A0A6A5Z7B9"/>
<evidence type="ECO:0000313" key="2">
    <source>
        <dbReference type="EMBL" id="KAF2115066.1"/>
    </source>
</evidence>
<name>A0A6A5Z7B9_9PLEO</name>
<dbReference type="EMBL" id="ML977324">
    <property type="protein sequence ID" value="KAF2115066.1"/>
    <property type="molecule type" value="Genomic_DNA"/>
</dbReference>
<evidence type="ECO:0000313" key="3">
    <source>
        <dbReference type="Proteomes" id="UP000799770"/>
    </source>
</evidence>
<organism evidence="2 3">
    <name type="scientific">Lophiotrema nucula</name>
    <dbReference type="NCBI Taxonomy" id="690887"/>
    <lineage>
        <taxon>Eukaryota</taxon>
        <taxon>Fungi</taxon>
        <taxon>Dikarya</taxon>
        <taxon>Ascomycota</taxon>
        <taxon>Pezizomycotina</taxon>
        <taxon>Dothideomycetes</taxon>
        <taxon>Pleosporomycetidae</taxon>
        <taxon>Pleosporales</taxon>
        <taxon>Lophiotremataceae</taxon>
        <taxon>Lophiotrema</taxon>
    </lineage>
</organism>